<dbReference type="eggNOG" id="ENOG502RZBP">
    <property type="taxonomic scope" value="Eukaryota"/>
</dbReference>
<dbReference type="OrthoDB" id="5409186at2759"/>
<evidence type="ECO:0000313" key="3">
    <source>
        <dbReference type="EnsemblFungi" id="EJT74696"/>
    </source>
</evidence>
<protein>
    <recommendedName>
        <fullName evidence="5">Prp 4 CRoW domain-containing protein</fullName>
    </recommendedName>
</protein>
<name>J3P4U8_GAET3</name>
<evidence type="ECO:0000313" key="4">
    <source>
        <dbReference type="Proteomes" id="UP000006039"/>
    </source>
</evidence>
<evidence type="ECO:0000313" key="2">
    <source>
        <dbReference type="EMBL" id="EJT74696.1"/>
    </source>
</evidence>
<keyword evidence="1" id="KW-0732">Signal</keyword>
<reference evidence="3" key="4">
    <citation type="journal article" date="2015" name="G3 (Bethesda)">
        <title>Genome sequences of three phytopathogenic species of the Magnaporthaceae family of fungi.</title>
        <authorList>
            <person name="Okagaki L.H."/>
            <person name="Nunes C.C."/>
            <person name="Sailsbery J."/>
            <person name="Clay B."/>
            <person name="Brown D."/>
            <person name="John T."/>
            <person name="Oh Y."/>
            <person name="Young N."/>
            <person name="Fitzgerald M."/>
            <person name="Haas B.J."/>
            <person name="Zeng Q."/>
            <person name="Young S."/>
            <person name="Adiconis X."/>
            <person name="Fan L."/>
            <person name="Levin J.Z."/>
            <person name="Mitchell T.K."/>
            <person name="Okubara P.A."/>
            <person name="Farman M.L."/>
            <person name="Kohn L.M."/>
            <person name="Birren B."/>
            <person name="Ma L.-J."/>
            <person name="Dean R.A."/>
        </authorList>
    </citation>
    <scope>NUCLEOTIDE SEQUENCE</scope>
    <source>
        <strain evidence="3">R3-111a-1</strain>
    </source>
</reference>
<dbReference type="AlphaFoldDB" id="J3P4U8"/>
<gene>
    <name evidence="3" type="primary">20348992</name>
    <name evidence="2" type="ORF">GGTG_08534</name>
</gene>
<proteinExistence type="predicted"/>
<feature type="signal peptide" evidence="1">
    <location>
        <begin position="1"/>
        <end position="18"/>
    </location>
</feature>
<reference evidence="2" key="2">
    <citation type="submission" date="2010-07" db="EMBL/GenBank/DDBJ databases">
        <authorList>
            <consortium name="The Broad Institute Genome Sequencing Platform"/>
            <consortium name="Broad Institute Genome Sequencing Center for Infectious Disease"/>
            <person name="Ma L.-J."/>
            <person name="Dead R."/>
            <person name="Young S."/>
            <person name="Zeng Q."/>
            <person name="Koehrsen M."/>
            <person name="Alvarado L."/>
            <person name="Berlin A."/>
            <person name="Chapman S.B."/>
            <person name="Chen Z."/>
            <person name="Freedman E."/>
            <person name="Gellesch M."/>
            <person name="Goldberg J."/>
            <person name="Griggs A."/>
            <person name="Gujja S."/>
            <person name="Heilman E.R."/>
            <person name="Heiman D."/>
            <person name="Hepburn T."/>
            <person name="Howarth C."/>
            <person name="Jen D."/>
            <person name="Larson L."/>
            <person name="Mehta T."/>
            <person name="Neiman D."/>
            <person name="Pearson M."/>
            <person name="Roberts A."/>
            <person name="Saif S."/>
            <person name="Shea T."/>
            <person name="Shenoy N."/>
            <person name="Sisk P."/>
            <person name="Stolte C."/>
            <person name="Sykes S."/>
            <person name="Walk T."/>
            <person name="White J."/>
            <person name="Yandava C."/>
            <person name="Haas B."/>
            <person name="Nusbaum C."/>
            <person name="Birren B."/>
        </authorList>
    </citation>
    <scope>NUCLEOTIDE SEQUENCE</scope>
    <source>
        <strain evidence="2">R3-111a-1</strain>
    </source>
</reference>
<dbReference type="GeneID" id="20348992"/>
<evidence type="ECO:0008006" key="5">
    <source>
        <dbReference type="Google" id="ProtNLM"/>
    </source>
</evidence>
<accession>J3P4U8</accession>
<reference evidence="4" key="1">
    <citation type="submission" date="2010-07" db="EMBL/GenBank/DDBJ databases">
        <title>The genome sequence of Gaeumannomyces graminis var. tritici strain R3-111a-1.</title>
        <authorList>
            <consortium name="The Broad Institute Genome Sequencing Platform"/>
            <person name="Ma L.-J."/>
            <person name="Dead R."/>
            <person name="Young S."/>
            <person name="Zeng Q."/>
            <person name="Koehrsen M."/>
            <person name="Alvarado L."/>
            <person name="Berlin A."/>
            <person name="Chapman S.B."/>
            <person name="Chen Z."/>
            <person name="Freedman E."/>
            <person name="Gellesch M."/>
            <person name="Goldberg J."/>
            <person name="Griggs A."/>
            <person name="Gujja S."/>
            <person name="Heilman E.R."/>
            <person name="Heiman D."/>
            <person name="Hepburn T."/>
            <person name="Howarth C."/>
            <person name="Jen D."/>
            <person name="Larson L."/>
            <person name="Mehta T."/>
            <person name="Neiman D."/>
            <person name="Pearson M."/>
            <person name="Roberts A."/>
            <person name="Saif S."/>
            <person name="Shea T."/>
            <person name="Shenoy N."/>
            <person name="Sisk P."/>
            <person name="Stolte C."/>
            <person name="Sykes S."/>
            <person name="Walk T."/>
            <person name="White J."/>
            <person name="Yandava C."/>
            <person name="Haas B."/>
            <person name="Nusbaum C."/>
            <person name="Birren B."/>
        </authorList>
    </citation>
    <scope>NUCLEOTIDE SEQUENCE [LARGE SCALE GENOMIC DNA]</scope>
    <source>
        <strain evidence="4">R3-111a-1</strain>
    </source>
</reference>
<dbReference type="EnsemblFungi" id="EJT74696">
    <property type="protein sequence ID" value="EJT74696"/>
    <property type="gene ID" value="GGTG_08534"/>
</dbReference>
<dbReference type="HOGENOM" id="CLU_078841_0_0_1"/>
<dbReference type="Proteomes" id="UP000006039">
    <property type="component" value="Unassembled WGS sequence"/>
</dbReference>
<reference evidence="2" key="3">
    <citation type="submission" date="2010-09" db="EMBL/GenBank/DDBJ databases">
        <title>Annotation of Gaeumannomyces graminis var. tritici R3-111a-1.</title>
        <authorList>
            <consortium name="The Broad Institute Genome Sequencing Platform"/>
            <person name="Ma L.-J."/>
            <person name="Dead R."/>
            <person name="Young S.K."/>
            <person name="Zeng Q."/>
            <person name="Gargeya S."/>
            <person name="Fitzgerald M."/>
            <person name="Haas B."/>
            <person name="Abouelleil A."/>
            <person name="Alvarado L."/>
            <person name="Arachchi H.M."/>
            <person name="Berlin A."/>
            <person name="Brown A."/>
            <person name="Chapman S.B."/>
            <person name="Chen Z."/>
            <person name="Dunbar C."/>
            <person name="Freedman E."/>
            <person name="Gearin G."/>
            <person name="Gellesch M."/>
            <person name="Goldberg J."/>
            <person name="Griggs A."/>
            <person name="Gujja S."/>
            <person name="Heiman D."/>
            <person name="Howarth C."/>
            <person name="Larson L."/>
            <person name="Lui A."/>
            <person name="MacDonald P.J.P."/>
            <person name="Mehta T."/>
            <person name="Montmayeur A."/>
            <person name="Murphy C."/>
            <person name="Neiman D."/>
            <person name="Pearson M."/>
            <person name="Priest M."/>
            <person name="Roberts A."/>
            <person name="Saif S."/>
            <person name="Shea T."/>
            <person name="Shenoy N."/>
            <person name="Sisk P."/>
            <person name="Stolte C."/>
            <person name="Sykes S."/>
            <person name="Yandava C."/>
            <person name="Wortman J."/>
            <person name="Nusbaum C."/>
            <person name="Birren B."/>
        </authorList>
    </citation>
    <scope>NUCLEOTIDE SEQUENCE</scope>
    <source>
        <strain evidence="2">R3-111a-1</strain>
    </source>
</reference>
<dbReference type="VEuPathDB" id="FungiDB:GGTG_08534"/>
<dbReference type="RefSeq" id="XP_009224640.1">
    <property type="nucleotide sequence ID" value="XM_009226376.1"/>
</dbReference>
<sequence>MLFKSVAAAAAFAVASQAASDVAVPVRMSVRELFGAVHPRDDAGYLPGQTFCAMGTSCSEACGAGFEMCPSNDNSIHCFNQGAKAQCCPGNAGVSCEDGFYCANDAAGEQLCCPVGKSLAECEGAVVSVAALPPVTSTATTSSSSSSTSSSSSSSVSSLSIAANTTTSAVSSSSTLSANTTASAGFTTRLNSTTAATTGSATRTPISFTSSSVAVTSTPTSAPSNGAGVVGPSAFLLGLAAVAFTALL</sequence>
<reference evidence="3" key="5">
    <citation type="submission" date="2018-04" db="UniProtKB">
        <authorList>
            <consortium name="EnsemblFungi"/>
        </authorList>
    </citation>
    <scope>IDENTIFICATION</scope>
    <source>
        <strain evidence="3">R3-111a-1</strain>
    </source>
</reference>
<dbReference type="STRING" id="644352.J3P4U8"/>
<dbReference type="EMBL" id="GL385398">
    <property type="protein sequence ID" value="EJT74696.1"/>
    <property type="molecule type" value="Genomic_DNA"/>
</dbReference>
<evidence type="ECO:0000256" key="1">
    <source>
        <dbReference type="SAM" id="SignalP"/>
    </source>
</evidence>
<feature type="chain" id="PRO_5015094854" description="Prp 4 CRoW domain-containing protein" evidence="1">
    <location>
        <begin position="19"/>
        <end position="248"/>
    </location>
</feature>
<organism evidence="2">
    <name type="scientific">Gaeumannomyces tritici (strain R3-111a-1)</name>
    <name type="common">Wheat and barley take-all root rot fungus</name>
    <name type="synonym">Gaeumannomyces graminis var. tritici</name>
    <dbReference type="NCBI Taxonomy" id="644352"/>
    <lineage>
        <taxon>Eukaryota</taxon>
        <taxon>Fungi</taxon>
        <taxon>Dikarya</taxon>
        <taxon>Ascomycota</taxon>
        <taxon>Pezizomycotina</taxon>
        <taxon>Sordariomycetes</taxon>
        <taxon>Sordariomycetidae</taxon>
        <taxon>Magnaporthales</taxon>
        <taxon>Magnaporthaceae</taxon>
        <taxon>Gaeumannomyces</taxon>
    </lineage>
</organism>
<keyword evidence="4" id="KW-1185">Reference proteome</keyword>